<dbReference type="RefSeq" id="WP_173765963.1">
    <property type="nucleotide sequence ID" value="NZ_CP048836.1"/>
</dbReference>
<dbReference type="AlphaFoldDB" id="A0A6C1B3Y2"/>
<gene>
    <name evidence="1" type="ORF">G3580_12420</name>
</gene>
<proteinExistence type="predicted"/>
<dbReference type="Proteomes" id="UP000501991">
    <property type="component" value="Chromosome"/>
</dbReference>
<organism evidence="1 2">
    <name type="scientific">Nitrogeniibacter mangrovi</name>
    <dbReference type="NCBI Taxonomy" id="2016596"/>
    <lineage>
        <taxon>Bacteria</taxon>
        <taxon>Pseudomonadati</taxon>
        <taxon>Pseudomonadota</taxon>
        <taxon>Betaproteobacteria</taxon>
        <taxon>Rhodocyclales</taxon>
        <taxon>Zoogloeaceae</taxon>
        <taxon>Nitrogeniibacter</taxon>
    </lineage>
</organism>
<protein>
    <submittedName>
        <fullName evidence="1">Uncharacterized protein</fullName>
    </submittedName>
</protein>
<dbReference type="KEGG" id="azq:G3580_12420"/>
<name>A0A6C1B3Y2_9RHOO</name>
<dbReference type="PROSITE" id="PS51257">
    <property type="entry name" value="PROKAR_LIPOPROTEIN"/>
    <property type="match status" value="1"/>
</dbReference>
<evidence type="ECO:0000313" key="1">
    <source>
        <dbReference type="EMBL" id="QID18372.1"/>
    </source>
</evidence>
<sequence>MTPLRRAVPIALLVLTGCSTIDRLPGPGEGASSQWLLAPAAAIMVMQQGTLDMPDIAMGVTLWALVDPMAPNWQIQAAQLDERHVRFSLKHKLLHTGGDGEARLVLRRNAEHLAFEQGFSDYEILRYEEGIDSTRPFARRVVTADIRLLKGRALPGL</sequence>
<evidence type="ECO:0000313" key="2">
    <source>
        <dbReference type="Proteomes" id="UP000501991"/>
    </source>
</evidence>
<accession>A0A6C1B3Y2</accession>
<keyword evidence="2" id="KW-1185">Reference proteome</keyword>
<dbReference type="EMBL" id="CP048836">
    <property type="protein sequence ID" value="QID18372.1"/>
    <property type="molecule type" value="Genomic_DNA"/>
</dbReference>
<reference evidence="1 2" key="1">
    <citation type="submission" date="2020-02" db="EMBL/GenBank/DDBJ databases">
        <title>Nitrogenibacter mangrovi gen. nov., sp. nov. isolated from mangrove sediment, a denitrifying betaproteobacterium.</title>
        <authorList>
            <person name="Liao H."/>
            <person name="Tian Y."/>
        </authorList>
    </citation>
    <scope>NUCLEOTIDE SEQUENCE [LARGE SCALE GENOMIC DNA]</scope>
    <source>
        <strain evidence="1 2">M9-3-2</strain>
    </source>
</reference>